<reference evidence="1 2" key="1">
    <citation type="submission" date="2016-07" db="EMBL/GenBank/DDBJ databases">
        <title>Draft genome of the white-rot fungus Obba rivulosa 3A-2.</title>
        <authorList>
            <consortium name="DOE Joint Genome Institute"/>
            <person name="Miettinen O."/>
            <person name="Riley R."/>
            <person name="Acob R."/>
            <person name="Barry K."/>
            <person name="Cullen D."/>
            <person name="De Vries R."/>
            <person name="Hainaut M."/>
            <person name="Hatakka A."/>
            <person name="Henrissat B."/>
            <person name="Hilden K."/>
            <person name="Kuo R."/>
            <person name="Labutti K."/>
            <person name="Lipzen A."/>
            <person name="Makela M.R."/>
            <person name="Sandor L."/>
            <person name="Spatafora J.W."/>
            <person name="Grigoriev I.V."/>
            <person name="Hibbett D.S."/>
        </authorList>
    </citation>
    <scope>NUCLEOTIDE SEQUENCE [LARGE SCALE GENOMIC DNA]</scope>
    <source>
        <strain evidence="1 2">3A-2</strain>
    </source>
</reference>
<dbReference type="EMBL" id="KV722430">
    <property type="protein sequence ID" value="OCH89296.1"/>
    <property type="molecule type" value="Genomic_DNA"/>
</dbReference>
<protein>
    <submittedName>
        <fullName evidence="1">Uncharacterized protein</fullName>
    </submittedName>
</protein>
<proteinExistence type="predicted"/>
<evidence type="ECO:0000313" key="2">
    <source>
        <dbReference type="Proteomes" id="UP000250043"/>
    </source>
</evidence>
<dbReference type="AlphaFoldDB" id="A0A8E2AQX6"/>
<accession>A0A8E2AQX6</accession>
<keyword evidence="2" id="KW-1185">Reference proteome</keyword>
<sequence>MPSLLPVHRINVSPDADLHDSIIAAAQLRVVSQQPVRACVLFSRPQSNSARSIVHIPSHPQFHQVAERCCADCTQRWGETGCNMFSAHSFIRGRRGECPFS</sequence>
<dbReference type="Proteomes" id="UP000250043">
    <property type="component" value="Unassembled WGS sequence"/>
</dbReference>
<evidence type="ECO:0000313" key="1">
    <source>
        <dbReference type="EMBL" id="OCH89296.1"/>
    </source>
</evidence>
<name>A0A8E2AQX6_9APHY</name>
<organism evidence="1 2">
    <name type="scientific">Obba rivulosa</name>
    <dbReference type="NCBI Taxonomy" id="1052685"/>
    <lineage>
        <taxon>Eukaryota</taxon>
        <taxon>Fungi</taxon>
        <taxon>Dikarya</taxon>
        <taxon>Basidiomycota</taxon>
        <taxon>Agaricomycotina</taxon>
        <taxon>Agaricomycetes</taxon>
        <taxon>Polyporales</taxon>
        <taxon>Gelatoporiaceae</taxon>
        <taxon>Obba</taxon>
    </lineage>
</organism>
<gene>
    <name evidence="1" type="ORF">OBBRIDRAFT_30306</name>
</gene>